<reference evidence="8 10" key="1">
    <citation type="journal article" date="2016" name="Plant Dis.">
        <title>Improved production of propionic acid using genome shuffling.</title>
        <authorList>
            <person name="Luna-Flores C.H."/>
            <person name="Palfreyman R.W."/>
            <person name="Kromer J.O."/>
            <person name="Nielsen L.K."/>
            <person name="Marcellin E."/>
        </authorList>
    </citation>
    <scope>NUCLEOTIDE SEQUENCE [LARGE SCALE GENOMIC DNA]</scope>
    <source>
        <strain evidence="8 10">F3E8</strain>
    </source>
</reference>
<keyword evidence="10" id="KW-1185">Reference proteome</keyword>
<dbReference type="GO" id="GO:0046872">
    <property type="term" value="F:metal ion binding"/>
    <property type="evidence" value="ECO:0007669"/>
    <property type="project" value="UniProtKB-KW"/>
</dbReference>
<dbReference type="InterPro" id="IPR050072">
    <property type="entry name" value="Peptidase_M20A"/>
</dbReference>
<dbReference type="Proteomes" id="UP000178666">
    <property type="component" value="Chromosome"/>
</dbReference>
<dbReference type="NCBIfam" id="TIGR01900">
    <property type="entry name" value="dapE-gram_pos"/>
    <property type="match status" value="1"/>
</dbReference>
<dbReference type="GO" id="GO:0006526">
    <property type="term" value="P:L-arginine biosynthetic process"/>
    <property type="evidence" value="ECO:0007669"/>
    <property type="project" value="TreeGrafter"/>
</dbReference>
<dbReference type="Gene3D" id="3.30.70.360">
    <property type="match status" value="1"/>
</dbReference>
<name>A0AAC9FCH8_9ACTN</name>
<sequence>MMLDPRGDLRTLFTQIVDCESVSGHEEVLAGLVEKALTDLPHLETVRIGNNLVARTGLGRRERVLVAGHLDTVPVAGNLPSVRETREDGEYLVGRGSCDMKGGVAVALSLAAQLDSPAKDVTWVFYDCEEIAAQYNGLGRIAAERPDLLDADLAVLMEPTDGVVEGGCQGTMRFTLHVPGTAAHSARSWTGHNAIHDLAPILDILRDWQRRDPLVDVDGLTYHEGLNATMVSGGLAGNVIPPEATIQINYRYAPDKTAAQAEASMRALFDGWAMEVLDLSAPARPGLDRALARSFVEKVGTEPRPKYGWTDVARFSELGTPALNYGPGDPLCAHKADECCRLETLDECRAALGGWLAEEDS</sequence>
<dbReference type="InterPro" id="IPR036264">
    <property type="entry name" value="Bact_exopeptidase_dim_dom"/>
</dbReference>
<dbReference type="Pfam" id="PF01546">
    <property type="entry name" value="Peptidase_M20"/>
    <property type="match status" value="1"/>
</dbReference>
<dbReference type="EMBL" id="CP015970">
    <property type="protein sequence ID" value="AOZ45475.1"/>
    <property type="molecule type" value="Genomic_DNA"/>
</dbReference>
<reference evidence="7 9" key="2">
    <citation type="submission" date="2016-02" db="EMBL/GenBank/DDBJ databases">
        <title>Complete Genome Sequence of Propionibacterium acidipropionici ATCC 55737.</title>
        <authorList>
            <person name="Luna Flores C.H."/>
            <person name="Nielsen L.K."/>
            <person name="Marcellin E."/>
        </authorList>
    </citation>
    <scope>NUCLEOTIDE SEQUENCE [LARGE SCALE GENOMIC DNA]</scope>
    <source>
        <strain evidence="7 9">ATCC 55737</strain>
    </source>
</reference>
<dbReference type="PROSITE" id="PS00758">
    <property type="entry name" value="ARGE_DAPE_CPG2_1"/>
    <property type="match status" value="1"/>
</dbReference>
<accession>A0AAC9FCH8</accession>
<evidence type="ECO:0000256" key="5">
    <source>
        <dbReference type="NCBIfam" id="TIGR01900"/>
    </source>
</evidence>
<dbReference type="InterPro" id="IPR001261">
    <property type="entry name" value="ArgE/DapE_CS"/>
</dbReference>
<dbReference type="SUPFAM" id="SSF53187">
    <property type="entry name" value="Zn-dependent exopeptidases"/>
    <property type="match status" value="1"/>
</dbReference>
<evidence type="ECO:0000259" key="6">
    <source>
        <dbReference type="Pfam" id="PF07687"/>
    </source>
</evidence>
<dbReference type="GO" id="GO:0009089">
    <property type="term" value="P:lysine biosynthetic process via diaminopimelate"/>
    <property type="evidence" value="ECO:0007669"/>
    <property type="project" value="UniProtKB-UniRule"/>
</dbReference>
<evidence type="ECO:0000313" key="7">
    <source>
        <dbReference type="EMBL" id="AMS06688.1"/>
    </source>
</evidence>
<dbReference type="EC" id="3.5.1.18" evidence="5"/>
<evidence type="ECO:0000313" key="10">
    <source>
        <dbReference type="Proteomes" id="UP000178666"/>
    </source>
</evidence>
<evidence type="ECO:0000313" key="9">
    <source>
        <dbReference type="Proteomes" id="UP000075221"/>
    </source>
</evidence>
<dbReference type="PANTHER" id="PTHR43808">
    <property type="entry name" value="ACETYLORNITHINE DEACETYLASE"/>
    <property type="match status" value="1"/>
</dbReference>
<evidence type="ECO:0000256" key="2">
    <source>
        <dbReference type="ARBA" id="ARBA00022723"/>
    </source>
</evidence>
<dbReference type="GO" id="GO:0009014">
    <property type="term" value="F:succinyl-diaminopimelate desuccinylase activity"/>
    <property type="evidence" value="ECO:0007669"/>
    <property type="project" value="UniProtKB-UniRule"/>
</dbReference>
<dbReference type="GO" id="GO:0008777">
    <property type="term" value="F:acetylornithine deacetylase activity"/>
    <property type="evidence" value="ECO:0007669"/>
    <property type="project" value="TreeGrafter"/>
</dbReference>
<evidence type="ECO:0000256" key="4">
    <source>
        <dbReference type="ARBA" id="ARBA00022833"/>
    </source>
</evidence>
<protein>
    <recommendedName>
        <fullName evidence="5">Succinyl-diaminopimelate desuccinylase</fullName>
        <ecNumber evidence="5">3.5.1.18</ecNumber>
    </recommendedName>
</protein>
<dbReference type="SUPFAM" id="SSF55031">
    <property type="entry name" value="Bacterial exopeptidase dimerisation domain"/>
    <property type="match status" value="1"/>
</dbReference>
<dbReference type="InterPro" id="IPR010174">
    <property type="entry name" value="Succinyl-DAP_deSuclase_DapE"/>
</dbReference>
<gene>
    <name evidence="8" type="ORF">A8L58_00730</name>
    <name evidence="7" type="ORF">AXH35_15795</name>
</gene>
<dbReference type="EMBL" id="CP014352">
    <property type="protein sequence ID" value="AMS06688.1"/>
    <property type="molecule type" value="Genomic_DNA"/>
</dbReference>
<evidence type="ECO:0000256" key="1">
    <source>
        <dbReference type="ARBA" id="ARBA00001947"/>
    </source>
</evidence>
<dbReference type="InterPro" id="IPR002933">
    <property type="entry name" value="Peptidase_M20"/>
</dbReference>
<dbReference type="Proteomes" id="UP000075221">
    <property type="component" value="Chromosome"/>
</dbReference>
<dbReference type="Gene3D" id="3.40.630.10">
    <property type="entry name" value="Zn peptidases"/>
    <property type="match status" value="1"/>
</dbReference>
<keyword evidence="2" id="KW-0479">Metal-binding</keyword>
<dbReference type="RefSeq" id="WP_062820473.1">
    <property type="nucleotide sequence ID" value="NZ_CP014352.1"/>
</dbReference>
<evidence type="ECO:0000256" key="3">
    <source>
        <dbReference type="ARBA" id="ARBA00022801"/>
    </source>
</evidence>
<keyword evidence="3" id="KW-0378">Hydrolase</keyword>
<proteinExistence type="predicted"/>
<organism evidence="7 9">
    <name type="scientific">Acidipropionibacterium acidipropionici</name>
    <dbReference type="NCBI Taxonomy" id="1748"/>
    <lineage>
        <taxon>Bacteria</taxon>
        <taxon>Bacillati</taxon>
        <taxon>Actinomycetota</taxon>
        <taxon>Actinomycetes</taxon>
        <taxon>Propionibacteriales</taxon>
        <taxon>Propionibacteriaceae</taxon>
        <taxon>Acidipropionibacterium</taxon>
    </lineage>
</organism>
<feature type="domain" description="Peptidase M20 dimerisation" evidence="6">
    <location>
        <begin position="169"/>
        <end position="269"/>
    </location>
</feature>
<dbReference type="PANTHER" id="PTHR43808:SF31">
    <property type="entry name" value="N-ACETYL-L-CITRULLINE DEACETYLASE"/>
    <property type="match status" value="1"/>
</dbReference>
<dbReference type="Pfam" id="PF07687">
    <property type="entry name" value="M20_dimer"/>
    <property type="match status" value="1"/>
</dbReference>
<keyword evidence="4" id="KW-0862">Zinc</keyword>
<dbReference type="AlphaFoldDB" id="A0AAC9FCH8"/>
<comment type="cofactor">
    <cofactor evidence="1">
        <name>Zn(2+)</name>
        <dbReference type="ChEBI" id="CHEBI:29105"/>
    </cofactor>
</comment>
<dbReference type="InterPro" id="IPR011650">
    <property type="entry name" value="Peptidase_M20_dimer"/>
</dbReference>
<evidence type="ECO:0000313" key="8">
    <source>
        <dbReference type="EMBL" id="AOZ45475.1"/>
    </source>
</evidence>